<dbReference type="PANTHER" id="PTHR44591">
    <property type="entry name" value="STRESS RESPONSE REGULATOR PROTEIN 1"/>
    <property type="match status" value="1"/>
</dbReference>
<proteinExistence type="predicted"/>
<evidence type="ECO:0000256" key="3">
    <source>
        <dbReference type="ARBA" id="ARBA00023163"/>
    </source>
</evidence>
<dbReference type="Gene3D" id="3.40.50.2300">
    <property type="match status" value="1"/>
</dbReference>
<dbReference type="GO" id="GO:0000160">
    <property type="term" value="P:phosphorelay signal transduction system"/>
    <property type="evidence" value="ECO:0007669"/>
    <property type="project" value="InterPro"/>
</dbReference>
<protein>
    <submittedName>
        <fullName evidence="6">Response regulator</fullName>
    </submittedName>
</protein>
<keyword evidence="2" id="KW-0805">Transcription regulation</keyword>
<organism evidence="6 7">
    <name type="scientific">Methylobacterium soli</name>
    <dbReference type="NCBI Taxonomy" id="553447"/>
    <lineage>
        <taxon>Bacteria</taxon>
        <taxon>Pseudomonadati</taxon>
        <taxon>Pseudomonadota</taxon>
        <taxon>Alphaproteobacteria</taxon>
        <taxon>Hyphomicrobiales</taxon>
        <taxon>Methylobacteriaceae</taxon>
        <taxon>Methylobacterium</taxon>
    </lineage>
</organism>
<dbReference type="OrthoDB" id="9784719at2"/>
<evidence type="ECO:0000256" key="4">
    <source>
        <dbReference type="PROSITE-ProRule" id="PRU00169"/>
    </source>
</evidence>
<keyword evidence="1 4" id="KW-0597">Phosphoprotein</keyword>
<feature type="domain" description="Response regulatory" evidence="5">
    <location>
        <begin position="11"/>
        <end position="124"/>
    </location>
</feature>
<dbReference type="EMBL" id="VZZK01000036">
    <property type="protein sequence ID" value="KAB1074592.1"/>
    <property type="molecule type" value="Genomic_DNA"/>
</dbReference>
<dbReference type="PROSITE" id="PS50110">
    <property type="entry name" value="RESPONSE_REGULATORY"/>
    <property type="match status" value="1"/>
</dbReference>
<dbReference type="InterPro" id="IPR001789">
    <property type="entry name" value="Sig_transdc_resp-reg_receiver"/>
</dbReference>
<dbReference type="PANTHER" id="PTHR44591:SF3">
    <property type="entry name" value="RESPONSE REGULATORY DOMAIN-CONTAINING PROTEIN"/>
    <property type="match status" value="1"/>
</dbReference>
<sequence length="124" mass="13233">MSLNGAVSAPVALVVEDEDLVRMMAMDMLEEAGFAVLEAATADAALQILEGRADISLVFTDVEMPGSMNGFALARHVASRWPMIRVVVASGRCYATPGEIPPHVPFLRKPYYEAQLADAIKGAA</sequence>
<dbReference type="SMART" id="SM00448">
    <property type="entry name" value="REC"/>
    <property type="match status" value="1"/>
</dbReference>
<evidence type="ECO:0000256" key="1">
    <source>
        <dbReference type="ARBA" id="ARBA00022553"/>
    </source>
</evidence>
<dbReference type="InterPro" id="IPR011006">
    <property type="entry name" value="CheY-like_superfamily"/>
</dbReference>
<dbReference type="Pfam" id="PF00072">
    <property type="entry name" value="Response_reg"/>
    <property type="match status" value="1"/>
</dbReference>
<evidence type="ECO:0000256" key="2">
    <source>
        <dbReference type="ARBA" id="ARBA00023015"/>
    </source>
</evidence>
<dbReference type="RefSeq" id="WP_151003710.1">
    <property type="nucleotide sequence ID" value="NZ_BPQY01000118.1"/>
</dbReference>
<evidence type="ECO:0000313" key="7">
    <source>
        <dbReference type="Proteomes" id="UP000474159"/>
    </source>
</evidence>
<name>A0A6L3SR91_9HYPH</name>
<keyword evidence="3" id="KW-0804">Transcription</keyword>
<keyword evidence="7" id="KW-1185">Reference proteome</keyword>
<accession>A0A6L3SR91</accession>
<dbReference type="AlphaFoldDB" id="A0A6L3SR91"/>
<reference evidence="6 7" key="1">
    <citation type="submission" date="2019-09" db="EMBL/GenBank/DDBJ databases">
        <title>YIM 48816 draft genome.</title>
        <authorList>
            <person name="Jiang L."/>
        </authorList>
    </citation>
    <scope>NUCLEOTIDE SEQUENCE [LARGE SCALE GENOMIC DNA]</scope>
    <source>
        <strain evidence="6 7">YIM 48816</strain>
    </source>
</reference>
<dbReference type="SUPFAM" id="SSF52172">
    <property type="entry name" value="CheY-like"/>
    <property type="match status" value="1"/>
</dbReference>
<gene>
    <name evidence="6" type="ORF">F6X53_25750</name>
</gene>
<dbReference type="InterPro" id="IPR050595">
    <property type="entry name" value="Bact_response_regulator"/>
</dbReference>
<dbReference type="Proteomes" id="UP000474159">
    <property type="component" value="Unassembled WGS sequence"/>
</dbReference>
<evidence type="ECO:0000313" key="6">
    <source>
        <dbReference type="EMBL" id="KAB1074592.1"/>
    </source>
</evidence>
<comment type="caution">
    <text evidence="6">The sequence shown here is derived from an EMBL/GenBank/DDBJ whole genome shotgun (WGS) entry which is preliminary data.</text>
</comment>
<evidence type="ECO:0000259" key="5">
    <source>
        <dbReference type="PROSITE" id="PS50110"/>
    </source>
</evidence>
<feature type="modified residue" description="4-aspartylphosphate" evidence="4">
    <location>
        <position position="61"/>
    </location>
</feature>